<sequence>MLLDDYELIISDVDGVLVREGEPIWSNIVAIKKIIERGKKVLLITNNSGFSRVILSRQLNYLGVKIEPKDIITSGTAAAIYLKERTDVKTVFVVGEEGLIEELKNFNFRIISSNEVEEEIPDAVVLGLDRLSTYEKLSTAMRCIYKGSKFIVTNMDRLWPSKDGLKLGAGALASAIIYALQREPDFIAGKPNTWIIEIALKLSGINNLNKAVIIGDQLETDIKMGINAGVDTILVLTGISSIKDIERTNIKPKFVVNSLNEIVK</sequence>
<proteinExistence type="predicted"/>
<dbReference type="EMBL" id="CP045484">
    <property type="protein sequence ID" value="QGR16151.1"/>
    <property type="molecule type" value="Genomic_DNA"/>
</dbReference>
<name>A0A650CE86_SULOH</name>
<dbReference type="InterPro" id="IPR036412">
    <property type="entry name" value="HAD-like_sf"/>
</dbReference>
<dbReference type="Proteomes" id="UP000427373">
    <property type="component" value="Chromosome"/>
</dbReference>
<dbReference type="EC" id="3.1.3.41" evidence="1"/>
<dbReference type="Proteomes" id="UP000582213">
    <property type="component" value="Unassembled WGS sequence"/>
</dbReference>
<dbReference type="Pfam" id="PF13344">
    <property type="entry name" value="Hydrolase_6"/>
    <property type="match status" value="1"/>
</dbReference>
<evidence type="ECO:0000313" key="4">
    <source>
        <dbReference type="Proteomes" id="UP000582213"/>
    </source>
</evidence>
<dbReference type="Gene3D" id="3.40.50.1000">
    <property type="entry name" value="HAD superfamily/HAD-like"/>
    <property type="match status" value="2"/>
</dbReference>
<dbReference type="PANTHER" id="PTHR19288">
    <property type="entry name" value="4-NITROPHENYLPHOSPHATASE-RELATED"/>
    <property type="match status" value="1"/>
</dbReference>
<dbReference type="GO" id="GO:0016791">
    <property type="term" value="F:phosphatase activity"/>
    <property type="evidence" value="ECO:0007669"/>
    <property type="project" value="TreeGrafter"/>
</dbReference>
<dbReference type="InterPro" id="IPR023214">
    <property type="entry name" value="HAD_sf"/>
</dbReference>
<dbReference type="Pfam" id="PF13242">
    <property type="entry name" value="Hydrolase_like"/>
    <property type="match status" value="1"/>
</dbReference>
<dbReference type="KEGG" id="soh:D1869_02310"/>
<dbReference type="RefSeq" id="WP_156013733.1">
    <property type="nucleotide sequence ID" value="NZ_CP045484.1"/>
</dbReference>
<evidence type="ECO:0000313" key="3">
    <source>
        <dbReference type="Proteomes" id="UP000427373"/>
    </source>
</evidence>
<gene>
    <name evidence="2" type="ORF">D1869_02310</name>
    <name evidence="1" type="ORF">HNQ62_000651</name>
</gene>
<dbReference type="PANTHER" id="PTHR19288:SF46">
    <property type="entry name" value="HALOACID DEHALOGENASE-LIKE HYDROLASE DOMAIN-CONTAINING PROTEIN 2"/>
    <property type="match status" value="1"/>
</dbReference>
<protein>
    <submittedName>
        <fullName evidence="1">4-nitrophenyl phosphatase</fullName>
        <ecNumber evidence="1">3.1.3.41</ecNumber>
    </submittedName>
    <submittedName>
        <fullName evidence="2">HAD-IIA family hydrolase</fullName>
    </submittedName>
</protein>
<dbReference type="SUPFAM" id="SSF56784">
    <property type="entry name" value="HAD-like"/>
    <property type="match status" value="1"/>
</dbReference>
<dbReference type="NCBIfam" id="TIGR01460">
    <property type="entry name" value="HAD-SF-IIA"/>
    <property type="match status" value="1"/>
</dbReference>
<dbReference type="GO" id="GO:0005737">
    <property type="term" value="C:cytoplasm"/>
    <property type="evidence" value="ECO:0007669"/>
    <property type="project" value="TreeGrafter"/>
</dbReference>
<dbReference type="InterPro" id="IPR006357">
    <property type="entry name" value="HAD-SF_hydro_IIA"/>
</dbReference>
<reference evidence="1 4" key="2">
    <citation type="submission" date="2020-08" db="EMBL/GenBank/DDBJ databases">
        <title>Genomic Encyclopedia of Type Strains, Phase IV (KMG-IV): sequencing the most valuable type-strain genomes for metagenomic binning, comparative biology and taxonomic classification.</title>
        <authorList>
            <person name="Goeker M."/>
        </authorList>
    </citation>
    <scope>NUCLEOTIDE SEQUENCE [LARGE SCALE GENOMIC DNA]</scope>
    <source>
        <strain evidence="1 4">DSM 12421</strain>
    </source>
</reference>
<dbReference type="OrthoDB" id="25155at2157"/>
<dbReference type="PIRSF" id="PIRSF000915">
    <property type="entry name" value="PGP-type_phosphatase"/>
    <property type="match status" value="1"/>
</dbReference>
<keyword evidence="3" id="KW-1185">Reference proteome</keyword>
<dbReference type="AlphaFoldDB" id="A0A650CE86"/>
<reference evidence="2 3" key="1">
    <citation type="submission" date="2019-10" db="EMBL/GenBank/DDBJ databases">
        <title>Genome Sequences from Six Type Strain Members of the Archaeal Family Sulfolobaceae: Acidianus ambivalens, Acidianus infernus, Metallosphaera prunae, Stygiolobus azoricus, Sulfolobus metallicus, and Sulfurisphaera ohwakuensis.</title>
        <authorList>
            <person name="Counts J.A."/>
            <person name="Kelly R.M."/>
        </authorList>
    </citation>
    <scope>NUCLEOTIDE SEQUENCE [LARGE SCALE GENOMIC DNA]</scope>
    <source>
        <strain evidence="2 3">TA-1</strain>
    </source>
</reference>
<accession>A0A650CE86</accession>
<keyword evidence="2" id="KW-0378">Hydrolase</keyword>
<dbReference type="EMBL" id="JACHFY010000002">
    <property type="protein sequence ID" value="MBB5252918.1"/>
    <property type="molecule type" value="Genomic_DNA"/>
</dbReference>
<evidence type="ECO:0000313" key="1">
    <source>
        <dbReference type="EMBL" id="MBB5252918.1"/>
    </source>
</evidence>
<dbReference type="GeneID" id="42800043"/>
<evidence type="ECO:0000313" key="2">
    <source>
        <dbReference type="EMBL" id="QGR16151.1"/>
    </source>
</evidence>
<organism evidence="2 3">
    <name type="scientific">Sulfurisphaera ohwakuensis</name>
    <dbReference type="NCBI Taxonomy" id="69656"/>
    <lineage>
        <taxon>Archaea</taxon>
        <taxon>Thermoproteota</taxon>
        <taxon>Thermoprotei</taxon>
        <taxon>Sulfolobales</taxon>
        <taxon>Sulfolobaceae</taxon>
        <taxon>Sulfurisphaera</taxon>
    </lineage>
</organism>